<proteinExistence type="predicted"/>
<organism evidence="1 2">
    <name type="scientific">Coniosporium uncinatum</name>
    <dbReference type="NCBI Taxonomy" id="93489"/>
    <lineage>
        <taxon>Eukaryota</taxon>
        <taxon>Fungi</taxon>
        <taxon>Dikarya</taxon>
        <taxon>Ascomycota</taxon>
        <taxon>Pezizomycotina</taxon>
        <taxon>Dothideomycetes</taxon>
        <taxon>Dothideomycetes incertae sedis</taxon>
        <taxon>Coniosporium</taxon>
    </lineage>
</organism>
<sequence>MKPSVLATSAALFGRLALSLPTELQKRANIDTTVLQFALTLEHLENVFYKGALTKFSQRDFMKAGYSADYYNNLKYIAHDEEQHVELLTSALQAAGVMPVAACTYSFPYTDVRSFITLSSVLEGVGTSAYLGGAPLITDKGYLAVAGSILVTEAIHTSMQRGAVFEVPMANPYGTALDPTSVYTLAAAFITSCPTSNPPLPFTAFPSLALDATTCTCEEPDCSSPSRITRRSWFGHQWASKWSGSKSNTCKPAIAGSTVTFTAPTSIPAGSYLTFVNGLSVTSAQGSIKGSQISAPVPSADEGQTYVFVTSSDVEGSLKDAAVLFGPAILEGEMQRRSMWDRWSTNAQVVNPQPPSIDFAEA</sequence>
<reference evidence="1" key="1">
    <citation type="submission" date="2024-09" db="EMBL/GenBank/DDBJ databases">
        <title>Black Yeasts Isolated from many extreme environments.</title>
        <authorList>
            <person name="Coleine C."/>
            <person name="Stajich J.E."/>
            <person name="Selbmann L."/>
        </authorList>
    </citation>
    <scope>NUCLEOTIDE SEQUENCE</scope>
    <source>
        <strain evidence="1">CCFEE 5737</strain>
    </source>
</reference>
<dbReference type="Proteomes" id="UP001186974">
    <property type="component" value="Unassembled WGS sequence"/>
</dbReference>
<protein>
    <submittedName>
        <fullName evidence="1">Uncharacterized protein</fullName>
    </submittedName>
</protein>
<comment type="caution">
    <text evidence="1">The sequence shown here is derived from an EMBL/GenBank/DDBJ whole genome shotgun (WGS) entry which is preliminary data.</text>
</comment>
<evidence type="ECO:0000313" key="2">
    <source>
        <dbReference type="Proteomes" id="UP001186974"/>
    </source>
</evidence>
<dbReference type="EMBL" id="JAWDJW010006352">
    <property type="protein sequence ID" value="KAK3065170.1"/>
    <property type="molecule type" value="Genomic_DNA"/>
</dbReference>
<evidence type="ECO:0000313" key="1">
    <source>
        <dbReference type="EMBL" id="KAK3065170.1"/>
    </source>
</evidence>
<name>A0ACC3DCB0_9PEZI</name>
<gene>
    <name evidence="1" type="ORF">LTS18_007369</name>
</gene>
<accession>A0ACC3DCB0</accession>
<keyword evidence="2" id="KW-1185">Reference proteome</keyword>